<proteinExistence type="predicted"/>
<protein>
    <recommendedName>
        <fullName evidence="7">Integrase catalytic domain-containing protein</fullName>
    </recommendedName>
</protein>
<evidence type="ECO:0000256" key="1">
    <source>
        <dbReference type="ARBA" id="ARBA00022578"/>
    </source>
</evidence>
<dbReference type="GO" id="GO:0015074">
    <property type="term" value="P:DNA integration"/>
    <property type="evidence" value="ECO:0007669"/>
    <property type="project" value="InterPro"/>
</dbReference>
<dbReference type="InterPro" id="IPR036397">
    <property type="entry name" value="RNaseH_sf"/>
</dbReference>
<feature type="region of interest" description="Disordered" evidence="6">
    <location>
        <begin position="42"/>
        <end position="67"/>
    </location>
</feature>
<dbReference type="Gene3D" id="3.30.420.10">
    <property type="entry name" value="Ribonuclease H-like superfamily/Ribonuclease H"/>
    <property type="match status" value="1"/>
</dbReference>
<evidence type="ECO:0000256" key="2">
    <source>
        <dbReference type="ARBA" id="ARBA00022670"/>
    </source>
</evidence>
<keyword evidence="2" id="KW-0645">Protease</keyword>
<dbReference type="PROSITE" id="PS50994">
    <property type="entry name" value="INTEGRASE"/>
    <property type="match status" value="1"/>
</dbReference>
<evidence type="ECO:0000256" key="4">
    <source>
        <dbReference type="ARBA" id="ARBA00048173"/>
    </source>
</evidence>
<evidence type="ECO:0000256" key="3">
    <source>
        <dbReference type="ARBA" id="ARBA00022884"/>
    </source>
</evidence>
<dbReference type="InterPro" id="IPR039537">
    <property type="entry name" value="Retrotran_Ty1/copia-like"/>
</dbReference>
<feature type="domain" description="Integrase catalytic" evidence="7">
    <location>
        <begin position="294"/>
        <end position="458"/>
    </location>
</feature>
<evidence type="ECO:0000259" key="7">
    <source>
        <dbReference type="PROSITE" id="PS50994"/>
    </source>
</evidence>
<keyword evidence="1" id="KW-0815">Transposition</keyword>
<dbReference type="InterPro" id="IPR012337">
    <property type="entry name" value="RNaseH-like_sf"/>
</dbReference>
<dbReference type="AlphaFoldDB" id="A0A9Q3FG78"/>
<dbReference type="GO" id="GO:0003723">
    <property type="term" value="F:RNA binding"/>
    <property type="evidence" value="ECO:0007669"/>
    <property type="project" value="UniProtKB-KW"/>
</dbReference>
<accession>A0A9Q3FG78</accession>
<dbReference type="OrthoDB" id="3344688at2759"/>
<organism evidence="8 9">
    <name type="scientific">Austropuccinia psidii MF-1</name>
    <dbReference type="NCBI Taxonomy" id="1389203"/>
    <lineage>
        <taxon>Eukaryota</taxon>
        <taxon>Fungi</taxon>
        <taxon>Dikarya</taxon>
        <taxon>Basidiomycota</taxon>
        <taxon>Pucciniomycotina</taxon>
        <taxon>Pucciniomycetes</taxon>
        <taxon>Pucciniales</taxon>
        <taxon>Sphaerophragmiaceae</taxon>
        <taxon>Austropuccinia</taxon>
    </lineage>
</organism>
<evidence type="ECO:0000313" key="8">
    <source>
        <dbReference type="EMBL" id="MBW0537862.1"/>
    </source>
</evidence>
<evidence type="ECO:0000256" key="5">
    <source>
        <dbReference type="ARBA" id="ARBA00049244"/>
    </source>
</evidence>
<keyword evidence="2" id="KW-0378">Hydrolase</keyword>
<dbReference type="EMBL" id="AVOT02042463">
    <property type="protein sequence ID" value="MBW0537862.1"/>
    <property type="molecule type" value="Genomic_DNA"/>
</dbReference>
<dbReference type="SUPFAM" id="SSF53098">
    <property type="entry name" value="Ribonuclease H-like"/>
    <property type="match status" value="1"/>
</dbReference>
<feature type="compositionally biased region" description="Low complexity" evidence="6">
    <location>
        <begin position="44"/>
        <end position="58"/>
    </location>
</feature>
<reference evidence="8" key="1">
    <citation type="submission" date="2021-03" db="EMBL/GenBank/DDBJ databases">
        <title>Draft genome sequence of rust myrtle Austropuccinia psidii MF-1, a brazilian biotype.</title>
        <authorList>
            <person name="Quecine M.C."/>
            <person name="Pachon D.M.R."/>
            <person name="Bonatelli M.L."/>
            <person name="Correr F.H."/>
            <person name="Franceschini L.M."/>
            <person name="Leite T.F."/>
            <person name="Margarido G.R.A."/>
            <person name="Almeida C.A."/>
            <person name="Ferrarezi J.A."/>
            <person name="Labate C.A."/>
        </authorList>
    </citation>
    <scope>NUCLEOTIDE SEQUENCE</scope>
    <source>
        <strain evidence="8">MF-1</strain>
    </source>
</reference>
<comment type="caution">
    <text evidence="8">The sequence shown here is derived from an EMBL/GenBank/DDBJ whole genome shotgun (WGS) entry which is preliminary data.</text>
</comment>
<comment type="catalytic activity">
    <reaction evidence="4">
        <text>DNA(n) + a 2'-deoxyribonucleoside 5'-triphosphate = DNA(n+1) + diphosphate</text>
        <dbReference type="Rhea" id="RHEA:22508"/>
        <dbReference type="Rhea" id="RHEA-COMP:17339"/>
        <dbReference type="Rhea" id="RHEA-COMP:17340"/>
        <dbReference type="ChEBI" id="CHEBI:33019"/>
        <dbReference type="ChEBI" id="CHEBI:61560"/>
        <dbReference type="ChEBI" id="CHEBI:173112"/>
        <dbReference type="EC" id="2.7.7.49"/>
    </reaction>
</comment>
<dbReference type="GO" id="GO:0005634">
    <property type="term" value="C:nucleus"/>
    <property type="evidence" value="ECO:0007669"/>
    <property type="project" value="UniProtKB-ARBA"/>
</dbReference>
<evidence type="ECO:0000256" key="6">
    <source>
        <dbReference type="SAM" id="MobiDB-lite"/>
    </source>
</evidence>
<dbReference type="Proteomes" id="UP000765509">
    <property type="component" value="Unassembled WGS sequence"/>
</dbReference>
<dbReference type="GO" id="GO:0003887">
    <property type="term" value="F:DNA-directed DNA polymerase activity"/>
    <property type="evidence" value="ECO:0007669"/>
    <property type="project" value="UniProtKB-EC"/>
</dbReference>
<dbReference type="GO" id="GO:0006508">
    <property type="term" value="P:proteolysis"/>
    <property type="evidence" value="ECO:0007669"/>
    <property type="project" value="UniProtKB-KW"/>
</dbReference>
<dbReference type="GO" id="GO:0003964">
    <property type="term" value="F:RNA-directed DNA polymerase activity"/>
    <property type="evidence" value="ECO:0007669"/>
    <property type="project" value="UniProtKB-EC"/>
</dbReference>
<comment type="catalytic activity">
    <reaction evidence="5">
        <text>DNA(n) + a 2'-deoxyribonucleoside 5'-triphosphate = DNA(n+1) + diphosphate</text>
        <dbReference type="Rhea" id="RHEA:22508"/>
        <dbReference type="Rhea" id="RHEA-COMP:17339"/>
        <dbReference type="Rhea" id="RHEA-COMP:17340"/>
        <dbReference type="ChEBI" id="CHEBI:33019"/>
        <dbReference type="ChEBI" id="CHEBI:61560"/>
        <dbReference type="ChEBI" id="CHEBI:173112"/>
        <dbReference type="EC" id="2.7.7.7"/>
    </reaction>
</comment>
<dbReference type="GO" id="GO:0032196">
    <property type="term" value="P:transposition"/>
    <property type="evidence" value="ECO:0007669"/>
    <property type="project" value="UniProtKB-KW"/>
</dbReference>
<dbReference type="GO" id="GO:0008233">
    <property type="term" value="F:peptidase activity"/>
    <property type="evidence" value="ECO:0007669"/>
    <property type="project" value="UniProtKB-KW"/>
</dbReference>
<gene>
    <name evidence="8" type="ORF">O181_077577</name>
</gene>
<keyword evidence="9" id="KW-1185">Reference proteome</keyword>
<name>A0A9Q3FG78_9BASI</name>
<dbReference type="Pfam" id="PF22936">
    <property type="entry name" value="Pol_BBD"/>
    <property type="match status" value="1"/>
</dbReference>
<dbReference type="InterPro" id="IPR054722">
    <property type="entry name" value="PolX-like_BBD"/>
</dbReference>
<dbReference type="PANTHER" id="PTHR42648">
    <property type="entry name" value="TRANSPOSASE, PUTATIVE-RELATED"/>
    <property type="match status" value="1"/>
</dbReference>
<dbReference type="InterPro" id="IPR001584">
    <property type="entry name" value="Integrase_cat-core"/>
</dbReference>
<sequence>MDLRMISDHDFKIKANEILQVAQRFQKRGAMHHSNDTINLMAASSSNSRGNSNSNTNSKVKQPTNSIPLNQQSESWARLQTKKMGLPAIDDPRKNNPNYVLKKSAVVSHPCIAELEVDTEEPFVSSVQTTGGNEPLVLLDSGATHHVTGDINLFTNYRKVDLSLSVASAKRHLVVGKGTISLECQSGRVMLTEVLHCPEIPGTIISLGKFMRNDGHVIFENNTFKLKQNNCTYNSLIQCDRWYLLLSHHLARMQRFNCVKGLPTTSVTCDINLCRSCSLAKSKHLPLATDSRGIVTLPGDVIVADLMGPFPVSFDKAIYALIIQDHFSSLATFYPLKQKSDAASFILEWIKKFNNLTKWRVKRLRTDNGGEFSSCFLNDALRTRGIVHETTIPYKHHQAGKIERSNRTIAEAARSMLIDSNLGPELWTYAFRQAVWVLNRVLHGKVTKTPYEWVTDKKPDLTPLRVFGCKAYFHNCEP</sequence>
<keyword evidence="3" id="KW-0694">RNA-binding</keyword>
<dbReference type="PANTHER" id="PTHR42648:SF24">
    <property type="entry name" value="INTEGRASE CATALYTIC DOMAIN-CONTAINING PROTEIN"/>
    <property type="match status" value="1"/>
</dbReference>
<evidence type="ECO:0000313" key="9">
    <source>
        <dbReference type="Proteomes" id="UP000765509"/>
    </source>
</evidence>